<dbReference type="SUPFAM" id="SSF69500">
    <property type="entry name" value="DTD-like"/>
    <property type="match status" value="1"/>
</dbReference>
<dbReference type="GO" id="GO:0043908">
    <property type="term" value="F:Ser(Gly)-tRNA(Ala) hydrolase activity"/>
    <property type="evidence" value="ECO:0007669"/>
    <property type="project" value="UniProtKB-UniRule"/>
</dbReference>
<keyword evidence="2 3" id="KW-0378">Hydrolase</keyword>
<evidence type="ECO:0000313" key="4">
    <source>
        <dbReference type="Proteomes" id="UP000195514"/>
    </source>
</evidence>
<dbReference type="PANTHER" id="PTHR10472:SF5">
    <property type="entry name" value="D-AMINOACYL-TRNA DEACYLASE 1"/>
    <property type="match status" value="1"/>
</dbReference>
<reference evidence="4" key="1">
    <citation type="submission" date="2017-05" db="EMBL/GenBank/DDBJ databases">
        <authorList>
            <person name="Kirkegaard R."/>
            <person name="Mcilroy J S."/>
        </authorList>
    </citation>
    <scope>NUCLEOTIDE SEQUENCE [LARGE SCALE GENOMIC DNA]</scope>
</reference>
<dbReference type="CDD" id="cd00563">
    <property type="entry name" value="Dtyr_deacylase"/>
    <property type="match status" value="1"/>
</dbReference>
<dbReference type="KEGG" id="abat:CFX1CAM_0196"/>
<organism evidence="3 4">
    <name type="scientific">Candidatus Brevifilum fermentans</name>
    <dbReference type="NCBI Taxonomy" id="1986204"/>
    <lineage>
        <taxon>Bacteria</taxon>
        <taxon>Bacillati</taxon>
        <taxon>Chloroflexota</taxon>
        <taxon>Anaerolineae</taxon>
        <taxon>Anaerolineales</taxon>
        <taxon>Anaerolineaceae</taxon>
        <taxon>Candidatus Brevifilum</taxon>
    </lineage>
</organism>
<dbReference type="EMBL" id="LT859958">
    <property type="protein sequence ID" value="SMX53262.1"/>
    <property type="molecule type" value="Genomic_DNA"/>
</dbReference>
<dbReference type="OrthoDB" id="9801395at2"/>
<sequence>MKAVIQRVSQGRVTVDGQVVAEIGKGLVILLGVAPEDTLATVEQMTEKIAHLRIFEDDEGKMNLSALDVDGEAIVVSQFTLYADTRRGRRPSFIDAAKPEIAEPLVEACAEQLSARGIPTQTGVFGAHMDVALVNVGPVTILLEY</sequence>
<dbReference type="GO" id="GO:0019478">
    <property type="term" value="P:D-amino acid catabolic process"/>
    <property type="evidence" value="ECO:0007669"/>
    <property type="project" value="UniProtKB-UniRule"/>
</dbReference>
<evidence type="ECO:0000313" key="3">
    <source>
        <dbReference type="EMBL" id="SMX53262.1"/>
    </source>
</evidence>
<dbReference type="GO" id="GO:0051500">
    <property type="term" value="F:D-tyrosyl-tRNA(Tyr) deacylase activity"/>
    <property type="evidence" value="ECO:0007669"/>
    <property type="project" value="TreeGrafter"/>
</dbReference>
<dbReference type="FunFam" id="3.50.80.10:FF:000001">
    <property type="entry name" value="D-aminoacyl-tRNA deacylase"/>
    <property type="match status" value="1"/>
</dbReference>
<comment type="function">
    <text evidence="2">An aminoacyl-tRNA editing enzyme that deacylates mischarged D-aminoacyl-tRNAs. Also deacylates mischarged glycyl-tRNA(Ala), protecting cells against glycine mischarging by AlaRS. Acts via tRNA-based rather than protein-based catalysis; rejects L-amino acids rather than detecting D-amino acids in the active site. By recycling D-aminoacyl-tRNA to D-amino acids and free tRNA molecules, this enzyme counteracts the toxicity associated with the formation of D-aminoacyl-tRNA entities in vivo and helps enforce protein L-homochirality.</text>
</comment>
<dbReference type="HAMAP" id="MF_00518">
    <property type="entry name" value="Deacylase_Dtd"/>
    <property type="match status" value="1"/>
</dbReference>
<dbReference type="PANTHER" id="PTHR10472">
    <property type="entry name" value="D-TYROSYL-TRNA TYR DEACYLASE"/>
    <property type="match status" value="1"/>
</dbReference>
<proteinExistence type="inferred from homology"/>
<comment type="catalytic activity">
    <reaction evidence="2">
        <text>glycyl-tRNA(Ala) + H2O = tRNA(Ala) + glycine + H(+)</text>
        <dbReference type="Rhea" id="RHEA:53744"/>
        <dbReference type="Rhea" id="RHEA-COMP:9657"/>
        <dbReference type="Rhea" id="RHEA-COMP:13640"/>
        <dbReference type="ChEBI" id="CHEBI:15377"/>
        <dbReference type="ChEBI" id="CHEBI:15378"/>
        <dbReference type="ChEBI" id="CHEBI:57305"/>
        <dbReference type="ChEBI" id="CHEBI:78442"/>
        <dbReference type="ChEBI" id="CHEBI:78522"/>
    </reaction>
</comment>
<comment type="domain">
    <text evidence="2">A Gly-cisPro motif from one monomer fits into the active site of the other monomer to allow specific chiral rejection of L-amino acids.</text>
</comment>
<name>A0A1Y6K0P9_9CHLR</name>
<comment type="subunit">
    <text evidence="2">Homodimer.</text>
</comment>
<dbReference type="GO" id="GO:0000049">
    <property type="term" value="F:tRNA binding"/>
    <property type="evidence" value="ECO:0007669"/>
    <property type="project" value="UniProtKB-UniRule"/>
</dbReference>
<dbReference type="NCBIfam" id="TIGR00256">
    <property type="entry name" value="D-aminoacyl-tRNA deacylase"/>
    <property type="match status" value="1"/>
</dbReference>
<dbReference type="AlphaFoldDB" id="A0A1Y6K0P9"/>
<comment type="subcellular location">
    <subcellularLocation>
        <location evidence="2">Cytoplasm</location>
    </subcellularLocation>
</comment>
<accession>A0A1Y6K0P9</accession>
<dbReference type="RefSeq" id="WP_087861210.1">
    <property type="nucleotide sequence ID" value="NZ_LT859958.1"/>
</dbReference>
<keyword evidence="2" id="KW-0963">Cytoplasm</keyword>
<evidence type="ECO:0000256" key="2">
    <source>
        <dbReference type="HAMAP-Rule" id="MF_00518"/>
    </source>
</evidence>
<protein>
    <recommendedName>
        <fullName evidence="2">D-aminoacyl-tRNA deacylase</fullName>
        <shortName evidence="2">DTD</shortName>
        <ecNumber evidence="2">3.1.1.96</ecNumber>
    </recommendedName>
    <alternativeName>
        <fullName evidence="2">Gly-tRNA(Ala) deacylase</fullName>
        <ecNumber evidence="2">3.1.1.-</ecNumber>
    </alternativeName>
</protein>
<keyword evidence="4" id="KW-1185">Reference proteome</keyword>
<comment type="catalytic activity">
    <reaction evidence="2">
        <text>a D-aminoacyl-tRNA + H2O = a tRNA + a D-alpha-amino acid + H(+)</text>
        <dbReference type="Rhea" id="RHEA:13953"/>
        <dbReference type="Rhea" id="RHEA-COMP:10123"/>
        <dbReference type="Rhea" id="RHEA-COMP:10124"/>
        <dbReference type="ChEBI" id="CHEBI:15377"/>
        <dbReference type="ChEBI" id="CHEBI:15378"/>
        <dbReference type="ChEBI" id="CHEBI:59871"/>
        <dbReference type="ChEBI" id="CHEBI:78442"/>
        <dbReference type="ChEBI" id="CHEBI:79333"/>
        <dbReference type="EC" id="3.1.1.96"/>
    </reaction>
</comment>
<dbReference type="GO" id="GO:0106026">
    <property type="term" value="F:Gly-tRNA(Ala) deacylase activity"/>
    <property type="evidence" value="ECO:0007669"/>
    <property type="project" value="UniProtKB-UniRule"/>
</dbReference>
<feature type="short sequence motif" description="Gly-cisPro motif, important for rejection of L-amino acids" evidence="2">
    <location>
        <begin position="137"/>
        <end position="138"/>
    </location>
</feature>
<dbReference type="GO" id="GO:0005737">
    <property type="term" value="C:cytoplasm"/>
    <property type="evidence" value="ECO:0007669"/>
    <property type="project" value="UniProtKB-SubCell"/>
</dbReference>
<gene>
    <name evidence="2 3" type="primary">dtd</name>
    <name evidence="3" type="ORF">CFX1CAM_0196</name>
</gene>
<dbReference type="Proteomes" id="UP000195514">
    <property type="component" value="Chromosome I"/>
</dbReference>
<dbReference type="InterPro" id="IPR023509">
    <property type="entry name" value="DTD-like_sf"/>
</dbReference>
<evidence type="ECO:0000256" key="1">
    <source>
        <dbReference type="ARBA" id="ARBA00009673"/>
    </source>
</evidence>
<dbReference type="Pfam" id="PF02580">
    <property type="entry name" value="Tyr_Deacylase"/>
    <property type="match status" value="1"/>
</dbReference>
<keyword evidence="2" id="KW-0820">tRNA-binding</keyword>
<comment type="similarity">
    <text evidence="1 2">Belongs to the DTD family.</text>
</comment>
<dbReference type="EC" id="3.1.1.96" evidence="2"/>
<keyword evidence="2" id="KW-0694">RNA-binding</keyword>
<dbReference type="EC" id="3.1.1.-" evidence="2"/>
<dbReference type="InterPro" id="IPR003732">
    <property type="entry name" value="Daa-tRNA_deacyls_DTD"/>
</dbReference>
<dbReference type="Gene3D" id="3.50.80.10">
    <property type="entry name" value="D-tyrosyl-tRNA(Tyr) deacylase"/>
    <property type="match status" value="1"/>
</dbReference>